<dbReference type="Pfam" id="PF04542">
    <property type="entry name" value="Sigma70_r2"/>
    <property type="match status" value="1"/>
</dbReference>
<dbReference type="GeneID" id="69982918"/>
<dbReference type="NCBIfam" id="TIGR02937">
    <property type="entry name" value="sigma70-ECF"/>
    <property type="match status" value="1"/>
</dbReference>
<dbReference type="InterPro" id="IPR036388">
    <property type="entry name" value="WH-like_DNA-bd_sf"/>
</dbReference>
<evidence type="ECO:0000259" key="6">
    <source>
        <dbReference type="Pfam" id="PF08281"/>
    </source>
</evidence>
<accession>A0A0F5JGZ4</accession>
<evidence type="ECO:0000259" key="5">
    <source>
        <dbReference type="Pfam" id="PF04542"/>
    </source>
</evidence>
<evidence type="ECO:0000256" key="3">
    <source>
        <dbReference type="ARBA" id="ARBA00023082"/>
    </source>
</evidence>
<comment type="similarity">
    <text evidence="1">Belongs to the sigma-70 factor family. ECF subfamily.</text>
</comment>
<dbReference type="InterPro" id="IPR014327">
    <property type="entry name" value="RNA_pol_sigma70_bacteroid"/>
</dbReference>
<evidence type="ECO:0000313" key="7">
    <source>
        <dbReference type="EMBL" id="KKB57014.1"/>
    </source>
</evidence>
<evidence type="ECO:0000256" key="1">
    <source>
        <dbReference type="ARBA" id="ARBA00010641"/>
    </source>
</evidence>
<dbReference type="PRINTS" id="PR00038">
    <property type="entry name" value="HTHLUXR"/>
</dbReference>
<dbReference type="Gene3D" id="1.10.1740.10">
    <property type="match status" value="1"/>
</dbReference>
<keyword evidence="3" id="KW-0731">Sigma factor</keyword>
<dbReference type="InterPro" id="IPR013324">
    <property type="entry name" value="RNA_pol_sigma_r3/r4-like"/>
</dbReference>
<protein>
    <submittedName>
        <fullName evidence="7">RNA polymerase sigma-70 factor</fullName>
    </submittedName>
</protein>
<dbReference type="EMBL" id="AQHV01000010">
    <property type="protein sequence ID" value="KKB57014.1"/>
    <property type="molecule type" value="Genomic_DNA"/>
</dbReference>
<keyword evidence="4" id="KW-0804">Transcription</keyword>
<dbReference type="InterPro" id="IPR039425">
    <property type="entry name" value="RNA_pol_sigma-70-like"/>
</dbReference>
<dbReference type="Proteomes" id="UP000033047">
    <property type="component" value="Unassembled WGS sequence"/>
</dbReference>
<dbReference type="Gene3D" id="1.10.10.10">
    <property type="entry name" value="Winged helix-like DNA-binding domain superfamily/Winged helix DNA-binding domain"/>
    <property type="match status" value="1"/>
</dbReference>
<gene>
    <name evidence="7" type="ORF">HMPREF1535_01666</name>
</gene>
<dbReference type="PATRIC" id="fig|927665.4.peg.1704"/>
<dbReference type="NCBIfam" id="TIGR02985">
    <property type="entry name" value="Sig70_bacteroi1"/>
    <property type="match status" value="1"/>
</dbReference>
<feature type="domain" description="RNA polymerase sigma factor 70 region 4 type 2" evidence="6">
    <location>
        <begin position="123"/>
        <end position="174"/>
    </location>
</feature>
<feature type="domain" description="RNA polymerase sigma-70 region 2" evidence="5">
    <location>
        <begin position="27"/>
        <end position="91"/>
    </location>
</feature>
<dbReference type="InterPro" id="IPR013325">
    <property type="entry name" value="RNA_pol_sigma_r2"/>
</dbReference>
<sequence>MLTKSINEELLVKELVQGSQDAFQAIFMHYYPKVHNFVYGLVKSQQDAEDITQEVFSKVWGSRSMFADVRNLGAYLFILSKNTTFNFLEARQIRIERLNEKPFEEEAHDSPDEDLIAKDLQLLIDMVVANMPPQRKLIYQLSREAGLSNAEIAEKLDLSKKTVENHLNLALKELRKILLYLLILYLC</sequence>
<evidence type="ECO:0000256" key="4">
    <source>
        <dbReference type="ARBA" id="ARBA00023163"/>
    </source>
</evidence>
<dbReference type="GO" id="GO:0003677">
    <property type="term" value="F:DNA binding"/>
    <property type="evidence" value="ECO:0007669"/>
    <property type="project" value="InterPro"/>
</dbReference>
<dbReference type="PANTHER" id="PTHR43133:SF46">
    <property type="entry name" value="RNA POLYMERASE SIGMA-70 FACTOR ECF SUBFAMILY"/>
    <property type="match status" value="1"/>
</dbReference>
<dbReference type="STRING" id="927665.HMPREF1535_01666"/>
<dbReference type="InterPro" id="IPR000792">
    <property type="entry name" value="Tscrpt_reg_LuxR_C"/>
</dbReference>
<dbReference type="HOGENOM" id="CLU_047691_4_1_10"/>
<dbReference type="SUPFAM" id="SSF88659">
    <property type="entry name" value="Sigma3 and sigma4 domains of RNA polymerase sigma factors"/>
    <property type="match status" value="1"/>
</dbReference>
<keyword evidence="2" id="KW-0805">Transcription regulation</keyword>
<dbReference type="RefSeq" id="WP_009860543.1">
    <property type="nucleotide sequence ID" value="NZ_KQ033912.1"/>
</dbReference>
<comment type="caution">
    <text evidence="7">The sequence shown here is derived from an EMBL/GenBank/DDBJ whole genome shotgun (WGS) entry which is preliminary data.</text>
</comment>
<dbReference type="SUPFAM" id="SSF88946">
    <property type="entry name" value="Sigma2 domain of RNA polymerase sigma factors"/>
    <property type="match status" value="1"/>
</dbReference>
<organism evidence="7 8">
    <name type="scientific">Parabacteroides goldsteinii DSM 19448 = WAL 12034</name>
    <dbReference type="NCBI Taxonomy" id="927665"/>
    <lineage>
        <taxon>Bacteria</taxon>
        <taxon>Pseudomonadati</taxon>
        <taxon>Bacteroidota</taxon>
        <taxon>Bacteroidia</taxon>
        <taxon>Bacteroidales</taxon>
        <taxon>Tannerellaceae</taxon>
        <taxon>Parabacteroides</taxon>
    </lineage>
</organism>
<evidence type="ECO:0000256" key="2">
    <source>
        <dbReference type="ARBA" id="ARBA00023015"/>
    </source>
</evidence>
<dbReference type="AlphaFoldDB" id="A0A0F5JGZ4"/>
<dbReference type="InterPro" id="IPR013249">
    <property type="entry name" value="RNA_pol_sigma70_r4_t2"/>
</dbReference>
<dbReference type="InterPro" id="IPR007627">
    <property type="entry name" value="RNA_pol_sigma70_r2"/>
</dbReference>
<proteinExistence type="inferred from homology"/>
<dbReference type="Pfam" id="PF08281">
    <property type="entry name" value="Sigma70_r4_2"/>
    <property type="match status" value="1"/>
</dbReference>
<dbReference type="GO" id="GO:0016987">
    <property type="term" value="F:sigma factor activity"/>
    <property type="evidence" value="ECO:0007669"/>
    <property type="project" value="UniProtKB-KW"/>
</dbReference>
<dbReference type="GO" id="GO:0006352">
    <property type="term" value="P:DNA-templated transcription initiation"/>
    <property type="evidence" value="ECO:0007669"/>
    <property type="project" value="InterPro"/>
</dbReference>
<reference evidence="7 8" key="1">
    <citation type="submission" date="2013-04" db="EMBL/GenBank/DDBJ databases">
        <title>The Genome Sequence of Parabacteroides goldsteinii DSM 19448.</title>
        <authorList>
            <consortium name="The Broad Institute Genomics Platform"/>
            <person name="Earl A."/>
            <person name="Ward D."/>
            <person name="Feldgarden M."/>
            <person name="Gevers D."/>
            <person name="Martens E."/>
            <person name="Sakamoto M."/>
            <person name="Benno Y."/>
            <person name="Song Y."/>
            <person name="Liu C."/>
            <person name="Lee J."/>
            <person name="Bolanos M."/>
            <person name="Vaisanen M.L."/>
            <person name="Finegold S.M."/>
            <person name="Walker B."/>
            <person name="Young S."/>
            <person name="Zeng Q."/>
            <person name="Gargeya S."/>
            <person name="Fitzgerald M."/>
            <person name="Haas B."/>
            <person name="Abouelleil A."/>
            <person name="Allen A.W."/>
            <person name="Alvarado L."/>
            <person name="Arachchi H.M."/>
            <person name="Berlin A.M."/>
            <person name="Chapman S.B."/>
            <person name="Gainer-Dewar J."/>
            <person name="Goldberg J."/>
            <person name="Griggs A."/>
            <person name="Gujja S."/>
            <person name="Hansen M."/>
            <person name="Howarth C."/>
            <person name="Imamovic A."/>
            <person name="Ireland A."/>
            <person name="Larimer J."/>
            <person name="McCowan C."/>
            <person name="Murphy C."/>
            <person name="Pearson M."/>
            <person name="Poon T.W."/>
            <person name="Priest M."/>
            <person name="Roberts A."/>
            <person name="Saif S."/>
            <person name="Shea T."/>
            <person name="Sisk P."/>
            <person name="Sykes S."/>
            <person name="Wortman J."/>
            <person name="Nusbaum C."/>
            <person name="Birren B."/>
        </authorList>
    </citation>
    <scope>NUCLEOTIDE SEQUENCE [LARGE SCALE GENOMIC DNA]</scope>
    <source>
        <strain evidence="7 8">DSM 19448</strain>
    </source>
</reference>
<name>A0A0F5JGZ4_9BACT</name>
<dbReference type="InterPro" id="IPR014284">
    <property type="entry name" value="RNA_pol_sigma-70_dom"/>
</dbReference>
<evidence type="ECO:0000313" key="8">
    <source>
        <dbReference type="Proteomes" id="UP000033047"/>
    </source>
</evidence>
<dbReference type="PANTHER" id="PTHR43133">
    <property type="entry name" value="RNA POLYMERASE ECF-TYPE SIGMA FACTO"/>
    <property type="match status" value="1"/>
</dbReference>